<accession>A0A225DQL6</accession>
<dbReference type="RefSeq" id="WP_161967652.1">
    <property type="nucleotide sequence ID" value="NZ_NIDE01000009.1"/>
</dbReference>
<comment type="caution">
    <text evidence="2">The sequence shown here is derived from an EMBL/GenBank/DDBJ whole genome shotgun (WGS) entry which is preliminary data.</text>
</comment>
<dbReference type="InterPro" id="IPR012349">
    <property type="entry name" value="Split_barrel_FMN-bd"/>
</dbReference>
<evidence type="ECO:0000313" key="2">
    <source>
        <dbReference type="EMBL" id="OWK39826.1"/>
    </source>
</evidence>
<protein>
    <submittedName>
        <fullName evidence="2">Pyridoxamine 5'-phosphate oxidase-related, FMN-binding</fullName>
    </submittedName>
</protein>
<name>A0A225DQL6_9BACT</name>
<sequence length="231" mass="25547">MIREISRQECLQVLSGTRLARLACARENQPYIVPVYLVYDEASGYLYGYTTPGQKVEWMRANPLVCVEVDLVTAYDRWVSIIAFGRYEELPEGPGSDDAMLRAPERPRQTAEVMPALSADHGESRFGDGTRDDERERAWQILSTNPFWGEPALAAWKARANRGPAEPFASVYYRIRIDRVTGHEAIRDAVNAISDTGPTTPAVPPAASRDGQQNAISRAFGDKSDAVGPTS</sequence>
<reference evidence="3" key="1">
    <citation type="submission" date="2017-06" db="EMBL/GenBank/DDBJ databases">
        <title>Genome analysis of Fimbriiglobus ruber SP5, the first member of the order Planctomycetales with confirmed chitinolytic capability.</title>
        <authorList>
            <person name="Ravin N.V."/>
            <person name="Rakitin A.L."/>
            <person name="Ivanova A.A."/>
            <person name="Beletsky A.V."/>
            <person name="Kulichevskaya I.S."/>
            <person name="Mardanov A.V."/>
            <person name="Dedysh S.N."/>
        </authorList>
    </citation>
    <scope>NUCLEOTIDE SEQUENCE [LARGE SCALE GENOMIC DNA]</scope>
    <source>
        <strain evidence="3">SP5</strain>
    </source>
</reference>
<dbReference type="EMBL" id="NIDE01000009">
    <property type="protein sequence ID" value="OWK39826.1"/>
    <property type="molecule type" value="Genomic_DNA"/>
</dbReference>
<dbReference type="Gene3D" id="2.30.110.10">
    <property type="entry name" value="Electron Transport, Fmn-binding Protein, Chain A"/>
    <property type="match status" value="1"/>
</dbReference>
<feature type="region of interest" description="Disordered" evidence="1">
    <location>
        <begin position="193"/>
        <end position="231"/>
    </location>
</feature>
<gene>
    <name evidence="2" type="ORF">FRUB_05716</name>
</gene>
<organism evidence="2 3">
    <name type="scientific">Fimbriiglobus ruber</name>
    <dbReference type="NCBI Taxonomy" id="1908690"/>
    <lineage>
        <taxon>Bacteria</taxon>
        <taxon>Pseudomonadati</taxon>
        <taxon>Planctomycetota</taxon>
        <taxon>Planctomycetia</taxon>
        <taxon>Gemmatales</taxon>
        <taxon>Gemmataceae</taxon>
        <taxon>Fimbriiglobus</taxon>
    </lineage>
</organism>
<dbReference type="Pfam" id="PF12900">
    <property type="entry name" value="Pyridox_ox_2"/>
    <property type="match status" value="1"/>
</dbReference>
<dbReference type="InterPro" id="IPR024747">
    <property type="entry name" value="Pyridox_Oxase-rel"/>
</dbReference>
<evidence type="ECO:0000313" key="3">
    <source>
        <dbReference type="Proteomes" id="UP000214646"/>
    </source>
</evidence>
<dbReference type="Proteomes" id="UP000214646">
    <property type="component" value="Unassembled WGS sequence"/>
</dbReference>
<proteinExistence type="predicted"/>
<evidence type="ECO:0000256" key="1">
    <source>
        <dbReference type="SAM" id="MobiDB-lite"/>
    </source>
</evidence>
<keyword evidence="3" id="KW-1185">Reference proteome</keyword>
<dbReference type="SUPFAM" id="SSF50475">
    <property type="entry name" value="FMN-binding split barrel"/>
    <property type="match status" value="1"/>
</dbReference>
<dbReference type="OrthoDB" id="9794935at2"/>
<dbReference type="AlphaFoldDB" id="A0A225DQL6"/>